<keyword evidence="1" id="KW-0472">Membrane</keyword>
<protein>
    <submittedName>
        <fullName evidence="2">WD40-like Beta Propeller Repeat</fullName>
    </submittedName>
</protein>
<keyword evidence="1" id="KW-0812">Transmembrane</keyword>
<proteinExistence type="predicted"/>
<dbReference type="Gene3D" id="2.120.10.30">
    <property type="entry name" value="TolB, C-terminal domain"/>
    <property type="match status" value="1"/>
</dbReference>
<dbReference type="AlphaFoldDB" id="A0A1I2DD13"/>
<dbReference type="RefSeq" id="WP_143133677.1">
    <property type="nucleotide sequence ID" value="NZ_BOMT01000003.1"/>
</dbReference>
<name>A0A1I2DD13_9ACTN</name>
<dbReference type="PROSITE" id="PS51257">
    <property type="entry name" value="PROKAR_LIPOPROTEIN"/>
    <property type="match status" value="1"/>
</dbReference>
<dbReference type="OrthoDB" id="3383117at2"/>
<feature type="transmembrane region" description="Helical" evidence="1">
    <location>
        <begin position="401"/>
        <end position="423"/>
    </location>
</feature>
<keyword evidence="3" id="KW-1185">Reference proteome</keyword>
<accession>A0A1I2DD13</accession>
<dbReference type="STRING" id="35752.SAMN05421541_103558"/>
<dbReference type="EMBL" id="FONV01000003">
    <property type="protein sequence ID" value="SFE78426.1"/>
    <property type="molecule type" value="Genomic_DNA"/>
</dbReference>
<dbReference type="InterPro" id="IPR011042">
    <property type="entry name" value="6-blade_b-propeller_TolB-like"/>
</dbReference>
<reference evidence="2 3" key="1">
    <citation type="submission" date="2016-10" db="EMBL/GenBank/DDBJ databases">
        <authorList>
            <person name="de Groot N.N."/>
        </authorList>
    </citation>
    <scope>NUCLEOTIDE SEQUENCE [LARGE SCALE GENOMIC DNA]</scope>
    <source>
        <strain evidence="2 3">DSM 43019</strain>
    </source>
</reference>
<dbReference type="Proteomes" id="UP000199645">
    <property type="component" value="Unassembled WGS sequence"/>
</dbReference>
<evidence type="ECO:0000256" key="1">
    <source>
        <dbReference type="SAM" id="Phobius"/>
    </source>
</evidence>
<gene>
    <name evidence="2" type="ORF">SAMN05421541_103558</name>
</gene>
<evidence type="ECO:0000313" key="3">
    <source>
        <dbReference type="Proteomes" id="UP000199645"/>
    </source>
</evidence>
<evidence type="ECO:0000313" key="2">
    <source>
        <dbReference type="EMBL" id="SFE78426.1"/>
    </source>
</evidence>
<sequence length="433" mass="44785">MRTAQLPDWTNRLARSVALTAAFAVAAFGCGFGAQVFEWHPIGGSAIPGEQGAATLPARIGAPAAWTPDLEDAPIGAASILYSSNTWFPNGSDGLGALVGRGDDTYRVTGLSGPAGMGSVLSPDGARLASSDGIVDLATGEVSGWGPQWGDHVSVEPEAWSPDGRTVAVLAGDHLDPGLASDTTKLYLYDVSGGTPREVAELNRVVAMSGWTAAFSPDGTRLAYQNDGRLSVLTLAGATTADVPIPAGARLAGRGAWTRDGRNLLVTTGAPCDCGGHPMRWTVTAISATDGTATGTVYSRDGSYALRVLGWWPSGRPVAVEYTPVEGTEATIFDKPGPQYDLASQEQIKAARLIDLGAGTILTDGDEWGLAGDVESIDVADSVLARGEIRSGSAPLFDADGILVTVLGIVALALLILVFLGAWRSVATLTRRR</sequence>
<keyword evidence="1" id="KW-1133">Transmembrane helix</keyword>
<dbReference type="SUPFAM" id="SSF82171">
    <property type="entry name" value="DPP6 N-terminal domain-like"/>
    <property type="match status" value="1"/>
</dbReference>
<organism evidence="2 3">
    <name type="scientific">Actinoplanes philippinensis</name>
    <dbReference type="NCBI Taxonomy" id="35752"/>
    <lineage>
        <taxon>Bacteria</taxon>
        <taxon>Bacillati</taxon>
        <taxon>Actinomycetota</taxon>
        <taxon>Actinomycetes</taxon>
        <taxon>Micromonosporales</taxon>
        <taxon>Micromonosporaceae</taxon>
        <taxon>Actinoplanes</taxon>
    </lineage>
</organism>